<feature type="compositionally biased region" description="Basic and acidic residues" evidence="2">
    <location>
        <begin position="413"/>
        <end position="425"/>
    </location>
</feature>
<feature type="region of interest" description="Disordered" evidence="2">
    <location>
        <begin position="411"/>
        <end position="435"/>
    </location>
</feature>
<organism evidence="3 4">
    <name type="scientific">Lichenibacterium ramalinae</name>
    <dbReference type="NCBI Taxonomy" id="2316527"/>
    <lineage>
        <taxon>Bacteria</taxon>
        <taxon>Pseudomonadati</taxon>
        <taxon>Pseudomonadota</taxon>
        <taxon>Alphaproteobacteria</taxon>
        <taxon>Hyphomicrobiales</taxon>
        <taxon>Lichenihabitantaceae</taxon>
        <taxon>Lichenibacterium</taxon>
    </lineage>
</organism>
<evidence type="ECO:0000256" key="2">
    <source>
        <dbReference type="SAM" id="MobiDB-lite"/>
    </source>
</evidence>
<dbReference type="Gene3D" id="3.30.70.1380">
    <property type="entry name" value="Transcriptional regulatory protein pf0864 domain like"/>
    <property type="match status" value="1"/>
</dbReference>
<dbReference type="OrthoDB" id="9765625at2"/>
<protein>
    <submittedName>
        <fullName evidence="3">LarC family nickel insertion protein</fullName>
    </submittedName>
</protein>
<dbReference type="PANTHER" id="PTHR36566:SF1">
    <property type="entry name" value="PYRIDINIUM-3,5-BISTHIOCARBOXYLIC ACID MONONUCLEOTIDE NICKEL INSERTION PROTEIN"/>
    <property type="match status" value="1"/>
</dbReference>
<comment type="caution">
    <text evidence="3">The sequence shown here is derived from an EMBL/GenBank/DDBJ whole genome shotgun (WGS) entry which is preliminary data.</text>
</comment>
<sequence>MDIHLDPLGGWSGDMFAAALLDAFPQHWPAVRDAVATLGLGSGAEVRLVAHRDAAGLTGRRFLVAAEGGWHAGHGDHGHDHRHGHDHDHHHGHDQHHEYGHHHHHDNDHRHGHRHPAEDRAHQHRAWSSIRALIEASGLDVRVKREAVAIFAGLAAAEAEVHGVAVDEVAFHEVGAVDSIVDIVAAAQLIALVDARRWSAAPLPLGSGRVRTAHGILPVPAPATALLLRGLDTIDDGVPGERVTPTGAAVARHLLLGAGPAAARPRRLAASGTGFGTRTLPGLSNCLRVLAFAPAEAATPGPASAFAHRELGVIAFEVDDLSAEDLSNGLDHIRAMAGVHDVVQGVVFGKKGRVATHVQVLVAPDRLDAAIALCFAETSTIGLRFHTVQGAALPRGFDTVAVGERSLRTKHVTRPDGSRTAKTEASDVAAEPGHAARLKLRRDAEDVALGRLAAQGEDGA</sequence>
<dbReference type="Pfam" id="PF01969">
    <property type="entry name" value="Ni_insertion"/>
    <property type="match status" value="1"/>
</dbReference>
<dbReference type="Proteomes" id="UP000289411">
    <property type="component" value="Unassembled WGS sequence"/>
</dbReference>
<feature type="region of interest" description="Disordered" evidence="2">
    <location>
        <begin position="73"/>
        <end position="122"/>
    </location>
</feature>
<evidence type="ECO:0000256" key="1">
    <source>
        <dbReference type="ARBA" id="ARBA00022596"/>
    </source>
</evidence>
<feature type="compositionally biased region" description="Basic and acidic residues" evidence="2">
    <location>
        <begin position="73"/>
        <end position="98"/>
    </location>
</feature>
<accession>A0A4Q2RF93</accession>
<feature type="compositionally biased region" description="Basic and acidic residues" evidence="2">
    <location>
        <begin position="105"/>
        <end position="121"/>
    </location>
</feature>
<name>A0A4Q2RF93_9HYPH</name>
<dbReference type="PANTHER" id="PTHR36566">
    <property type="entry name" value="NICKEL INSERTION PROTEIN-RELATED"/>
    <property type="match status" value="1"/>
</dbReference>
<dbReference type="EMBL" id="QYBC01000004">
    <property type="protein sequence ID" value="RYB06366.1"/>
    <property type="molecule type" value="Genomic_DNA"/>
</dbReference>
<evidence type="ECO:0000313" key="4">
    <source>
        <dbReference type="Proteomes" id="UP000289411"/>
    </source>
</evidence>
<gene>
    <name evidence="3" type="ORF">D3272_06340</name>
</gene>
<reference evidence="3 4" key="2">
    <citation type="submission" date="2019-02" db="EMBL/GenBank/DDBJ databases">
        <title>'Lichenibacterium ramalinii' gen. nov. sp. nov., 'Lichenibacterium minor' gen. nov. sp. nov.</title>
        <authorList>
            <person name="Pankratov T."/>
        </authorList>
    </citation>
    <scope>NUCLEOTIDE SEQUENCE [LARGE SCALE GENOMIC DNA]</scope>
    <source>
        <strain evidence="3 4">RmlP001</strain>
    </source>
</reference>
<reference evidence="3 4" key="1">
    <citation type="submission" date="2018-09" db="EMBL/GenBank/DDBJ databases">
        <authorList>
            <person name="Grouzdev D.S."/>
            <person name="Krutkina M.S."/>
        </authorList>
    </citation>
    <scope>NUCLEOTIDE SEQUENCE [LARGE SCALE GENOMIC DNA]</scope>
    <source>
        <strain evidence="3 4">RmlP001</strain>
    </source>
</reference>
<evidence type="ECO:0000313" key="3">
    <source>
        <dbReference type="EMBL" id="RYB06366.1"/>
    </source>
</evidence>
<keyword evidence="4" id="KW-1185">Reference proteome</keyword>
<dbReference type="RefSeq" id="WP_129218301.1">
    <property type="nucleotide sequence ID" value="NZ_QYBC01000004.1"/>
</dbReference>
<dbReference type="InterPro" id="IPR002822">
    <property type="entry name" value="Ni_insertion"/>
</dbReference>
<proteinExistence type="predicted"/>
<keyword evidence="1" id="KW-0533">Nickel</keyword>
<dbReference type="AlphaFoldDB" id="A0A4Q2RF93"/>